<dbReference type="Gene3D" id="3.40.1170.60">
    <property type="match status" value="1"/>
</dbReference>
<dbReference type="Gene3D" id="3.30.70.270">
    <property type="match status" value="1"/>
</dbReference>
<comment type="similarity">
    <text evidence="1">Belongs to the DNA polymerase type-Y family.</text>
</comment>
<dbReference type="InterPro" id="IPR043502">
    <property type="entry name" value="DNA/RNA_pol_sf"/>
</dbReference>
<dbReference type="Proteomes" id="UP000218690">
    <property type="component" value="Unassembled WGS sequence"/>
</dbReference>
<dbReference type="InterPro" id="IPR001126">
    <property type="entry name" value="UmuC"/>
</dbReference>
<dbReference type="Pfam" id="PF00817">
    <property type="entry name" value="IMS"/>
    <property type="match status" value="1"/>
</dbReference>
<dbReference type="InterPro" id="IPR043128">
    <property type="entry name" value="Rev_trsase/Diguanyl_cyclase"/>
</dbReference>
<evidence type="ECO:0000256" key="1">
    <source>
        <dbReference type="ARBA" id="ARBA00010945"/>
    </source>
</evidence>
<evidence type="ECO:0000259" key="4">
    <source>
        <dbReference type="Pfam" id="PF00817"/>
    </source>
</evidence>
<keyword evidence="2" id="KW-0227">DNA damage</keyword>
<evidence type="ECO:0000313" key="5">
    <source>
        <dbReference type="EMBL" id="PCC83520.1"/>
    </source>
</evidence>
<gene>
    <name evidence="5" type="ORF">COM45_04040</name>
</gene>
<sequence length="522" mass="55851">MRVAALWFPDWPVQALRMQEAVRVGAARGGTTRERATAIVAQHKVVVCDGLARRAGVRRGMRLRQAQAVLPELRVEELNADRDGAAFAEIATGLDAVASSIEVLRPGLVIVDAAAAGRFHGGEDTAVHMLVDAASRAGLDATVGVADEIATALIAARHNGLGAVVPEGASREFLAGQPLSVLAAEVSLGCAKEVVEQLRQLGISNLGELAALPARQVMTRFGQAGRRCHDIANAVPDRRVAPELARPDLAVEVSYEEPLERVDAAAFAARQLAAQLHSVLAEAGQTCVRLRVVAEFLGGAVLERVWRTQEALDESATADRVRWQLDGWLSSARAGAEGGVVRLALEPVETAAPEGEGLWGQTKSNDKAKRVIARVQSQLGVDRVLQPREAGGRGVAERIEYVSYGEQRDPAPQGSWPGRIPSPLPASLAHPASRIRLLDDSSRDVYVTAEALLSAAPVALSWGNKRYQVIGWAGPWPVDTAWWGEGAQRLARLQVVGQGTQNQRAWLLVWAAGRWSVEASYC</sequence>
<dbReference type="GO" id="GO:0006281">
    <property type="term" value="P:DNA repair"/>
    <property type="evidence" value="ECO:0007669"/>
    <property type="project" value="InterPro"/>
</dbReference>
<accession>A0A2A4AMJ0</accession>
<name>A0A2A4AMJ0_9CORY</name>
<dbReference type="PANTHER" id="PTHR35369">
    <property type="entry name" value="BLR3025 PROTEIN-RELATED"/>
    <property type="match status" value="1"/>
</dbReference>
<dbReference type="AlphaFoldDB" id="A0A2A4AMJ0"/>
<proteinExistence type="inferred from homology"/>
<evidence type="ECO:0000313" key="6">
    <source>
        <dbReference type="Proteomes" id="UP000218690"/>
    </source>
</evidence>
<organism evidence="5 6">
    <name type="scientific">Corynebacterium accolens</name>
    <dbReference type="NCBI Taxonomy" id="38284"/>
    <lineage>
        <taxon>Bacteria</taxon>
        <taxon>Bacillati</taxon>
        <taxon>Actinomycetota</taxon>
        <taxon>Actinomycetes</taxon>
        <taxon>Mycobacteriales</taxon>
        <taxon>Corynebacteriaceae</taxon>
        <taxon>Corynebacterium</taxon>
    </lineage>
</organism>
<dbReference type="EMBL" id="NWBP01000011">
    <property type="protein sequence ID" value="PCC83520.1"/>
    <property type="molecule type" value="Genomic_DNA"/>
</dbReference>
<dbReference type="InterPro" id="IPR050356">
    <property type="entry name" value="SulA_CellDiv_inhibitor"/>
</dbReference>
<comment type="function">
    <text evidence="3">Poorly processive, error-prone DNA polymerase involved in untargeted mutagenesis. Copies undamaged DNA at stalled replication forks, which arise in vivo from mismatched or misaligned primer ends. These misaligned primers can be extended by PolIV. Exhibits no 3'-5' exonuclease (proofreading) activity. May be involved in translesional synthesis, in conjunction with the beta clamp from PolIII.</text>
</comment>
<evidence type="ECO:0000256" key="2">
    <source>
        <dbReference type="ARBA" id="ARBA00022763"/>
    </source>
</evidence>
<comment type="caution">
    <text evidence="5">The sequence shown here is derived from an EMBL/GenBank/DDBJ whole genome shotgun (WGS) entry which is preliminary data.</text>
</comment>
<protein>
    <submittedName>
        <fullName evidence="5">DNA polymerase</fullName>
    </submittedName>
</protein>
<evidence type="ECO:0000256" key="3">
    <source>
        <dbReference type="ARBA" id="ARBA00025589"/>
    </source>
</evidence>
<feature type="domain" description="UmuC" evidence="4">
    <location>
        <begin position="37"/>
        <end position="156"/>
    </location>
</feature>
<dbReference type="PANTHER" id="PTHR35369:SF2">
    <property type="entry name" value="BLR3025 PROTEIN"/>
    <property type="match status" value="1"/>
</dbReference>
<reference evidence="5 6" key="1">
    <citation type="submission" date="2017-09" db="EMBL/GenBank/DDBJ databases">
        <title>Draft Genome Sequence of Corynebacterium accolens AH4003.</title>
        <authorList>
            <person name="Chen Y."/>
            <person name="Oosthuysen W.F."/>
            <person name="Kelley S."/>
            <person name="Horswill A."/>
        </authorList>
    </citation>
    <scope>NUCLEOTIDE SEQUENCE [LARGE SCALE GENOMIC DNA]</scope>
    <source>
        <strain evidence="5 6">AH4003</strain>
    </source>
</reference>
<dbReference type="CDD" id="cd03468">
    <property type="entry name" value="PolY_like"/>
    <property type="match status" value="1"/>
</dbReference>
<dbReference type="SUPFAM" id="SSF56672">
    <property type="entry name" value="DNA/RNA polymerases"/>
    <property type="match status" value="1"/>
</dbReference>